<dbReference type="GO" id="GO:0016757">
    <property type="term" value="F:glycosyltransferase activity"/>
    <property type="evidence" value="ECO:0007669"/>
    <property type="project" value="UniProtKB-KW"/>
</dbReference>
<evidence type="ECO:0000256" key="1">
    <source>
        <dbReference type="ARBA" id="ARBA00004776"/>
    </source>
</evidence>
<name>A0AAC9WFF7_9CLOT</name>
<comment type="similarity">
    <text evidence="2">Belongs to the glycosyltransferase 2 family.</text>
</comment>
<dbReference type="KEGG" id="cfm:BJL90_06275"/>
<evidence type="ECO:0000313" key="6">
    <source>
        <dbReference type="EMBL" id="AOY75536.1"/>
    </source>
</evidence>
<reference evidence="7 9" key="2">
    <citation type="submission" date="2017-03" db="EMBL/GenBank/DDBJ databases">
        <title>Complete sequence of Clostridium formicaceticum DSM 92.</title>
        <authorList>
            <person name="Poehlein A."/>
            <person name="Karl M."/>
            <person name="Bengelsdorf F.R."/>
            <person name="Duerre P."/>
            <person name="Daniel R."/>
        </authorList>
    </citation>
    <scope>NUCLEOTIDE SEQUENCE [LARGE SCALE GENOMIC DNA]</scope>
    <source>
        <strain evidence="7 9">DSM 92</strain>
    </source>
</reference>
<dbReference type="RefSeq" id="WP_070965462.1">
    <property type="nucleotide sequence ID" value="NZ_CP017603.1"/>
</dbReference>
<evidence type="ECO:0000313" key="9">
    <source>
        <dbReference type="Proteomes" id="UP000192478"/>
    </source>
</evidence>
<dbReference type="Proteomes" id="UP000192478">
    <property type="component" value="Chromosome"/>
</dbReference>
<evidence type="ECO:0000259" key="5">
    <source>
        <dbReference type="Pfam" id="PF00535"/>
    </source>
</evidence>
<evidence type="ECO:0000256" key="3">
    <source>
        <dbReference type="ARBA" id="ARBA00022676"/>
    </source>
</evidence>
<dbReference type="PANTHER" id="PTHR43179">
    <property type="entry name" value="RHAMNOSYLTRANSFERASE WBBL"/>
    <property type="match status" value="1"/>
</dbReference>
<keyword evidence="8" id="KW-1185">Reference proteome</keyword>
<dbReference type="SUPFAM" id="SSF53448">
    <property type="entry name" value="Nucleotide-diphospho-sugar transferases"/>
    <property type="match status" value="1"/>
</dbReference>
<evidence type="ECO:0000256" key="4">
    <source>
        <dbReference type="ARBA" id="ARBA00022679"/>
    </source>
</evidence>
<dbReference type="AlphaFoldDB" id="A0AAC9WFF7"/>
<feature type="domain" description="Glycosyltransferase 2-like" evidence="5">
    <location>
        <begin position="6"/>
        <end position="176"/>
    </location>
</feature>
<keyword evidence="3 7" id="KW-0328">Glycosyltransferase</keyword>
<comment type="pathway">
    <text evidence="1">Cell wall biogenesis; cell wall polysaccharide biosynthesis.</text>
</comment>
<proteinExistence type="inferred from homology"/>
<keyword evidence="4 7" id="KW-0808">Transferase</keyword>
<dbReference type="EC" id="2.4.1.-" evidence="7"/>
<evidence type="ECO:0000313" key="8">
    <source>
        <dbReference type="Proteomes" id="UP000177894"/>
    </source>
</evidence>
<organism evidence="7 9">
    <name type="scientific">Clostridium formicaceticum</name>
    <dbReference type="NCBI Taxonomy" id="1497"/>
    <lineage>
        <taxon>Bacteria</taxon>
        <taxon>Bacillati</taxon>
        <taxon>Bacillota</taxon>
        <taxon>Clostridia</taxon>
        <taxon>Eubacteriales</taxon>
        <taxon>Clostridiaceae</taxon>
        <taxon>Clostridium</taxon>
    </lineage>
</organism>
<dbReference type="Gene3D" id="3.90.550.10">
    <property type="entry name" value="Spore Coat Polysaccharide Biosynthesis Protein SpsA, Chain A"/>
    <property type="match status" value="1"/>
</dbReference>
<evidence type="ECO:0000256" key="2">
    <source>
        <dbReference type="ARBA" id="ARBA00006739"/>
    </source>
</evidence>
<dbReference type="CDD" id="cd04186">
    <property type="entry name" value="GT_2_like_c"/>
    <property type="match status" value="1"/>
</dbReference>
<reference evidence="6 8" key="1">
    <citation type="submission" date="2016-10" db="EMBL/GenBank/DDBJ databases">
        <title>Complete Genome Sequence of Acetogen Clostridium formicoaceticum ATCC 27076.</title>
        <authorList>
            <person name="Bao T."/>
            <person name="Cheng C."/>
            <person name="Zhao J."/>
            <person name="Yang S.-T."/>
            <person name="Wang J."/>
            <person name="Wang M."/>
        </authorList>
    </citation>
    <scope>NUCLEOTIDE SEQUENCE [LARGE SCALE GENOMIC DNA]</scope>
    <source>
        <strain evidence="6 8">ATCC 27076</strain>
    </source>
</reference>
<gene>
    <name evidence="7" type="primary">pgaC</name>
    <name evidence="6" type="ORF">BJL90_06275</name>
    <name evidence="7" type="ORF">CLFO_01460</name>
</gene>
<dbReference type="Pfam" id="PF00535">
    <property type="entry name" value="Glycos_transf_2"/>
    <property type="match status" value="1"/>
</dbReference>
<sequence length="329" mass="37772">MKYKVSIIIVNYNGAKVLLDCLNSVFKQKYKHFEIIVVDNNSTDHSIKLLEAYREKINLIILKENKGFTGGNIEGLKHAGGDYIVLLNNDTEVTSEWLGNLIAPMEQHPEIGICASKMVKYGTNSIDSAGDGCTTTARGFKIGENESADNYTESKFVFGACGGAVAYRRKMIEEIGFLDDDFFLIHEDTDLNFRAQLAGWKCYFVHDAIVYHKVRSTIGEMSDIAVYYSIRNAEYVRIKNLPSLLVVKYFHHYILQEIGTLLYFCIKHRKWKMYLKAKLDVLKSFPMLLSKRKKNQKKRKVASKYIDSMLTKVLNPKILRMKLRKLFTS</sequence>
<accession>A0AAC9WFF7</accession>
<dbReference type="EMBL" id="CP017603">
    <property type="protein sequence ID" value="AOY75536.1"/>
    <property type="molecule type" value="Genomic_DNA"/>
</dbReference>
<dbReference type="InterPro" id="IPR001173">
    <property type="entry name" value="Glyco_trans_2-like"/>
</dbReference>
<protein>
    <submittedName>
        <fullName evidence="7">Poly-beta-1,6-N-acetyl-D-glucosamine synthase</fullName>
        <ecNumber evidence="7">2.4.1.-</ecNumber>
    </submittedName>
</protein>
<dbReference type="InterPro" id="IPR029044">
    <property type="entry name" value="Nucleotide-diphossugar_trans"/>
</dbReference>
<evidence type="ECO:0000313" key="7">
    <source>
        <dbReference type="EMBL" id="ARE85830.1"/>
    </source>
</evidence>
<dbReference type="Proteomes" id="UP000177894">
    <property type="component" value="Chromosome"/>
</dbReference>
<dbReference type="EMBL" id="CP020559">
    <property type="protein sequence ID" value="ARE85830.1"/>
    <property type="molecule type" value="Genomic_DNA"/>
</dbReference>
<dbReference type="PANTHER" id="PTHR43179:SF12">
    <property type="entry name" value="GALACTOFURANOSYLTRANSFERASE GLFT2"/>
    <property type="match status" value="1"/>
</dbReference>